<evidence type="ECO:0000256" key="6">
    <source>
        <dbReference type="ARBA" id="ARBA00023295"/>
    </source>
</evidence>
<dbReference type="SUPFAM" id="SSF51445">
    <property type="entry name" value="(Trans)glycosidases"/>
    <property type="match status" value="1"/>
</dbReference>
<dbReference type="InterPro" id="IPR013783">
    <property type="entry name" value="Ig-like_fold"/>
</dbReference>
<dbReference type="Gene3D" id="2.60.40.10">
    <property type="entry name" value="Immunoglobulins"/>
    <property type="match status" value="2"/>
</dbReference>
<dbReference type="InterPro" id="IPR054593">
    <property type="entry name" value="Beta-mannosidase-like_N2"/>
</dbReference>
<dbReference type="AlphaFoldDB" id="A0A1M4XQ85"/>
<reference evidence="10 11" key="1">
    <citation type="submission" date="2016-11" db="EMBL/GenBank/DDBJ databases">
        <authorList>
            <person name="Jaros S."/>
            <person name="Januszkiewicz K."/>
            <person name="Wedrychowicz H."/>
        </authorList>
    </citation>
    <scope>NUCLEOTIDE SEQUENCE [LARGE SCALE GENOMIC DNA]</scope>
    <source>
        <strain evidence="10 11">DSM 19436</strain>
    </source>
</reference>
<dbReference type="GO" id="GO:0005975">
    <property type="term" value="P:carbohydrate metabolic process"/>
    <property type="evidence" value="ECO:0007669"/>
    <property type="project" value="InterPro"/>
</dbReference>
<keyword evidence="6" id="KW-0326">Glycosidase</keyword>
<dbReference type="PANTHER" id="PTHR43730:SF1">
    <property type="entry name" value="BETA-MANNOSIDASE"/>
    <property type="match status" value="1"/>
</dbReference>
<dbReference type="EMBL" id="FQUP01000001">
    <property type="protein sequence ID" value="SHE95392.1"/>
    <property type="molecule type" value="Genomic_DNA"/>
</dbReference>
<dbReference type="STRING" id="1122133.SAMN02745157_1306"/>
<name>A0A1M4XQ85_9HYPH</name>
<dbReference type="Gene3D" id="2.60.120.260">
    <property type="entry name" value="Galactose-binding domain-like"/>
    <property type="match status" value="1"/>
</dbReference>
<dbReference type="Proteomes" id="UP000184485">
    <property type="component" value="Unassembled WGS sequence"/>
</dbReference>
<dbReference type="PANTHER" id="PTHR43730">
    <property type="entry name" value="BETA-MANNOSIDASE"/>
    <property type="match status" value="1"/>
</dbReference>
<dbReference type="Pfam" id="PF22666">
    <property type="entry name" value="Glyco_hydro_2_N2"/>
    <property type="match status" value="1"/>
</dbReference>
<feature type="domain" description="Beta-mannosidase-like galactose-binding" evidence="9">
    <location>
        <begin position="17"/>
        <end position="187"/>
    </location>
</feature>
<evidence type="ECO:0000256" key="5">
    <source>
        <dbReference type="ARBA" id="ARBA00023180"/>
    </source>
</evidence>
<dbReference type="Gene3D" id="3.20.20.80">
    <property type="entry name" value="Glycosidases"/>
    <property type="match status" value="1"/>
</dbReference>
<organism evidence="10 11">
    <name type="scientific">Kaistia soli DSM 19436</name>
    <dbReference type="NCBI Taxonomy" id="1122133"/>
    <lineage>
        <taxon>Bacteria</taxon>
        <taxon>Pseudomonadati</taxon>
        <taxon>Pseudomonadota</taxon>
        <taxon>Alphaproteobacteria</taxon>
        <taxon>Hyphomicrobiales</taxon>
        <taxon>Kaistiaceae</taxon>
        <taxon>Kaistia</taxon>
    </lineage>
</organism>
<dbReference type="EC" id="3.2.1.25" evidence="3"/>
<evidence type="ECO:0000256" key="3">
    <source>
        <dbReference type="ARBA" id="ARBA00012754"/>
    </source>
</evidence>
<evidence type="ECO:0000313" key="10">
    <source>
        <dbReference type="EMBL" id="SHE95392.1"/>
    </source>
</evidence>
<evidence type="ECO:0000259" key="9">
    <source>
        <dbReference type="Pfam" id="PF22666"/>
    </source>
</evidence>
<dbReference type="GO" id="GO:0006516">
    <property type="term" value="P:glycoprotein catabolic process"/>
    <property type="evidence" value="ECO:0007669"/>
    <property type="project" value="TreeGrafter"/>
</dbReference>
<dbReference type="InterPro" id="IPR050887">
    <property type="entry name" value="Beta-mannosidase_GH2"/>
</dbReference>
<evidence type="ECO:0000256" key="2">
    <source>
        <dbReference type="ARBA" id="ARBA00007401"/>
    </source>
</evidence>
<evidence type="ECO:0000259" key="7">
    <source>
        <dbReference type="Pfam" id="PF00703"/>
    </source>
</evidence>
<dbReference type="InterPro" id="IPR017853">
    <property type="entry name" value="GH"/>
</dbReference>
<gene>
    <name evidence="10" type="ORF">SAMN02745157_1306</name>
</gene>
<dbReference type="InterPro" id="IPR008979">
    <property type="entry name" value="Galactose-bd-like_sf"/>
</dbReference>
<dbReference type="SUPFAM" id="SSF49785">
    <property type="entry name" value="Galactose-binding domain-like"/>
    <property type="match status" value="1"/>
</dbReference>
<evidence type="ECO:0000259" key="8">
    <source>
        <dbReference type="Pfam" id="PF17753"/>
    </source>
</evidence>
<comment type="similarity">
    <text evidence="2">Belongs to the glycosyl hydrolase 2 family.</text>
</comment>
<keyword evidence="11" id="KW-1185">Reference proteome</keyword>
<dbReference type="GO" id="GO:0004567">
    <property type="term" value="F:beta-mannosidase activity"/>
    <property type="evidence" value="ECO:0007669"/>
    <property type="project" value="UniProtKB-EC"/>
</dbReference>
<feature type="domain" description="Beta-mannosidase Ig-fold" evidence="8">
    <location>
        <begin position="750"/>
        <end position="797"/>
    </location>
</feature>
<dbReference type="SUPFAM" id="SSF49303">
    <property type="entry name" value="beta-Galactosidase/glucuronidase domain"/>
    <property type="match status" value="2"/>
</dbReference>
<dbReference type="Pfam" id="PF17753">
    <property type="entry name" value="Ig_mannosidase"/>
    <property type="match status" value="1"/>
</dbReference>
<dbReference type="RefSeq" id="WP_073052783.1">
    <property type="nucleotide sequence ID" value="NZ_FQUP01000001.1"/>
</dbReference>
<sequence>MNASLPADTHLPLAGAWTLADAEGTVLGDCAIPGDVHSALLALGRIPDPMVGRNEALVQWVGEAAWEISRTFDIPRGAAAGRWAVLELEFVDTFAEVMLNGDVVARLESSFIRHRIDVTKALVEGSNKLRIRFSPAGAEATARAARQPFPIPWSVSNNKVPDLNMIRKAQCHGGWDWGPCLMVTGIYADPVLHLYEAARIESVQIRQRHAVDGSVKAIAEIELVAPAPTSVPVEFTLGGKAATSEIAVAAGTTRVFLELDVGKPSLWWPAGHGAQPLYEAVVSIPDDSVARKVGFRTLEVVTAKDEAGASMIFRVNGVDIFAKGANWIPADALPSRITPGRIRALLSAAVEANMNMIRVWGGGFYEFDAFYDLCDELGLLVWQDMMFSCSQYPSTPEFLEQVDGELRYQIKRLSSRPSIALWCGDNEVVGSLTWYELSRNNRDRYLVNYDRLNRIIDRAVVETDPDRRFWPSSPCNGDLDYGDAWHDDGSGDMHFWDVWHSNKNFEHYYTVKPRFCSEFGFQSFPSMTGIRSFAKPNDWNATAPVMEFHQRDGAGNSRIIDTMARYFRVPSGFEQFVFLSQLQQALAIETAVRYWRSLKPHSMGALYWQLNDVWPAVSWSSIDHTLAWKTLHYHAKRFFAPVALAARIEAGALTLRAINDRHAEVRLNVRIRTLDLGGALLAERMAEARLPPDRAVDVFAMEAPAADDRFYFIDALVDGVADPALQIMMFPNVPKRFDMPAAKVSLSQVEEGRFKLESDAPAFYVRAEAPAFPGHFDDTSFLVLPGEPRTITFKPETGVAMPSAADIAVHHLGATYR</sequence>
<comment type="catalytic activity">
    <reaction evidence="1">
        <text>Hydrolysis of terminal, non-reducing beta-D-mannose residues in beta-D-mannosides.</text>
        <dbReference type="EC" id="3.2.1.25"/>
    </reaction>
</comment>
<dbReference type="InterPro" id="IPR036156">
    <property type="entry name" value="Beta-gal/glucu_dom_sf"/>
</dbReference>
<dbReference type="Pfam" id="PF00703">
    <property type="entry name" value="Glyco_hydro_2"/>
    <property type="match status" value="1"/>
</dbReference>
<dbReference type="FunFam" id="3.20.20.80:FF:000050">
    <property type="entry name" value="Beta-mannosidase B"/>
    <property type="match status" value="1"/>
</dbReference>
<evidence type="ECO:0000313" key="11">
    <source>
        <dbReference type="Proteomes" id="UP000184485"/>
    </source>
</evidence>
<dbReference type="InterPro" id="IPR006102">
    <property type="entry name" value="Ig-like_GH2"/>
</dbReference>
<evidence type="ECO:0000256" key="1">
    <source>
        <dbReference type="ARBA" id="ARBA00000829"/>
    </source>
</evidence>
<proteinExistence type="inferred from homology"/>
<protein>
    <recommendedName>
        <fullName evidence="3">beta-mannosidase</fullName>
        <ecNumber evidence="3">3.2.1.25</ecNumber>
    </recommendedName>
</protein>
<feature type="domain" description="Glycoside hydrolase family 2 immunoglobulin-like beta-sandwich" evidence="7">
    <location>
        <begin position="198"/>
        <end position="296"/>
    </location>
</feature>
<keyword evidence="4" id="KW-0378">Hydrolase</keyword>
<accession>A0A1M4XQ85</accession>
<keyword evidence="5" id="KW-0325">Glycoprotein</keyword>
<evidence type="ECO:0000256" key="4">
    <source>
        <dbReference type="ARBA" id="ARBA00022801"/>
    </source>
</evidence>
<dbReference type="InterPro" id="IPR041625">
    <property type="entry name" value="Beta-mannosidase_Ig"/>
</dbReference>